<organism evidence="8">
    <name type="scientific">Thermodesulfatator atlanticus</name>
    <dbReference type="NCBI Taxonomy" id="501497"/>
    <lineage>
        <taxon>Bacteria</taxon>
        <taxon>Pseudomonadati</taxon>
        <taxon>Thermodesulfobacteriota</taxon>
        <taxon>Thermodesulfobacteria</taxon>
        <taxon>Thermodesulfobacteriales</taxon>
        <taxon>Thermodesulfatatoraceae</taxon>
        <taxon>Thermodesulfatator</taxon>
    </lineage>
</organism>
<comment type="domain">
    <text evidence="6">Contains large globular domains required for ATP hydrolysis at each terminus and a third globular domain forming a flexible hinge near the middle of the molecule. These domains are separated by coiled-coil structures.</text>
</comment>
<keyword evidence="3 6" id="KW-0067">ATP-binding</keyword>
<dbReference type="InterPro" id="IPR011890">
    <property type="entry name" value="SMC_prok"/>
</dbReference>
<dbReference type="InterPro" id="IPR024704">
    <property type="entry name" value="SMC"/>
</dbReference>
<feature type="coiled-coil region" evidence="6">
    <location>
        <begin position="626"/>
        <end position="980"/>
    </location>
</feature>
<keyword evidence="5 6" id="KW-0238">DNA-binding</keyword>
<feature type="binding site" evidence="6">
    <location>
        <begin position="32"/>
        <end position="39"/>
    </location>
    <ligand>
        <name>ATP</name>
        <dbReference type="ChEBI" id="CHEBI:30616"/>
    </ligand>
</feature>
<feature type="coiled-coil region" evidence="6">
    <location>
        <begin position="271"/>
        <end position="494"/>
    </location>
</feature>
<evidence type="ECO:0000256" key="4">
    <source>
        <dbReference type="ARBA" id="ARBA00023054"/>
    </source>
</evidence>
<dbReference type="PIRSF" id="PIRSF005719">
    <property type="entry name" value="SMC"/>
    <property type="match status" value="1"/>
</dbReference>
<dbReference type="GO" id="GO:0007059">
    <property type="term" value="P:chromosome segregation"/>
    <property type="evidence" value="ECO:0007669"/>
    <property type="project" value="UniProtKB-UniRule"/>
</dbReference>
<evidence type="ECO:0000256" key="1">
    <source>
        <dbReference type="ARBA" id="ARBA00022490"/>
    </source>
</evidence>
<feature type="coiled-coil region" evidence="6">
    <location>
        <begin position="169"/>
        <end position="224"/>
    </location>
</feature>
<dbReference type="Proteomes" id="UP000886101">
    <property type="component" value="Unassembled WGS sequence"/>
</dbReference>
<dbReference type="SUPFAM" id="SSF52540">
    <property type="entry name" value="P-loop containing nucleoside triphosphate hydrolases"/>
    <property type="match status" value="1"/>
</dbReference>
<evidence type="ECO:0000256" key="6">
    <source>
        <dbReference type="HAMAP-Rule" id="MF_01894"/>
    </source>
</evidence>
<comment type="function">
    <text evidence="6">Required for chromosome condensation and partitioning.</text>
</comment>
<reference evidence="8" key="1">
    <citation type="journal article" date="2020" name="mSystems">
        <title>Genome- and Community-Level Interaction Insights into Carbon Utilization and Element Cycling Functions of Hydrothermarchaeota in Hydrothermal Sediment.</title>
        <authorList>
            <person name="Zhou Z."/>
            <person name="Liu Y."/>
            <person name="Xu W."/>
            <person name="Pan J."/>
            <person name="Luo Z.H."/>
            <person name="Li M."/>
        </authorList>
    </citation>
    <scope>NUCLEOTIDE SEQUENCE [LARGE SCALE GENOMIC DNA]</scope>
    <source>
        <strain evidence="8">HyVt-533</strain>
    </source>
</reference>
<dbReference type="Gene3D" id="3.40.50.300">
    <property type="entry name" value="P-loop containing nucleotide triphosphate hydrolases"/>
    <property type="match status" value="2"/>
</dbReference>
<name>A0A7V5NZS8_9BACT</name>
<dbReference type="PANTHER" id="PTHR43977">
    <property type="entry name" value="STRUCTURAL MAINTENANCE OF CHROMOSOMES PROTEIN 3"/>
    <property type="match status" value="1"/>
</dbReference>
<dbReference type="InterPro" id="IPR027417">
    <property type="entry name" value="P-loop_NTPase"/>
</dbReference>
<comment type="caution">
    <text evidence="8">The sequence shown here is derived from an EMBL/GenBank/DDBJ whole genome shotgun (WGS) entry which is preliminary data.</text>
</comment>
<dbReference type="GO" id="GO:0030261">
    <property type="term" value="P:chromosome condensation"/>
    <property type="evidence" value="ECO:0007669"/>
    <property type="project" value="InterPro"/>
</dbReference>
<dbReference type="GO" id="GO:0005524">
    <property type="term" value="F:ATP binding"/>
    <property type="evidence" value="ECO:0007669"/>
    <property type="project" value="UniProtKB-UniRule"/>
</dbReference>
<comment type="subcellular location">
    <subcellularLocation>
        <location evidence="6">Cytoplasm</location>
    </subcellularLocation>
</comment>
<accession>A0A7V5NZS8</accession>
<evidence type="ECO:0000313" key="8">
    <source>
        <dbReference type="EMBL" id="HHI97175.1"/>
    </source>
</evidence>
<dbReference type="InterPro" id="IPR003395">
    <property type="entry name" value="RecF/RecN/SMC_N"/>
</dbReference>
<dbReference type="Gene3D" id="1.10.287.1490">
    <property type="match status" value="1"/>
</dbReference>
<evidence type="ECO:0000256" key="5">
    <source>
        <dbReference type="ARBA" id="ARBA00023125"/>
    </source>
</evidence>
<dbReference type="HAMAP" id="MF_01894">
    <property type="entry name" value="Smc_prok"/>
    <property type="match status" value="1"/>
</dbReference>
<keyword evidence="1 6" id="KW-0963">Cytoplasm</keyword>
<protein>
    <recommendedName>
        <fullName evidence="6">Chromosome partition protein Smc</fullName>
    </recommendedName>
</protein>
<dbReference type="GO" id="GO:0005737">
    <property type="term" value="C:cytoplasm"/>
    <property type="evidence" value="ECO:0007669"/>
    <property type="project" value="UniProtKB-SubCell"/>
</dbReference>
<keyword evidence="4 6" id="KW-0175">Coiled coil</keyword>
<dbReference type="GO" id="GO:0003677">
    <property type="term" value="F:DNA binding"/>
    <property type="evidence" value="ECO:0007669"/>
    <property type="project" value="UniProtKB-UniRule"/>
</dbReference>
<evidence type="ECO:0000259" key="7">
    <source>
        <dbReference type="Pfam" id="PF02463"/>
    </source>
</evidence>
<dbReference type="GO" id="GO:0006260">
    <property type="term" value="P:DNA replication"/>
    <property type="evidence" value="ECO:0007669"/>
    <property type="project" value="UniProtKB-UniRule"/>
</dbReference>
<dbReference type="AlphaFoldDB" id="A0A7V5NZS8"/>
<dbReference type="Pfam" id="PF02463">
    <property type="entry name" value="SMC_N"/>
    <property type="match status" value="1"/>
</dbReference>
<feature type="domain" description="RecF/RecN/SMC N-terminal" evidence="7">
    <location>
        <begin position="3"/>
        <end position="1123"/>
    </location>
</feature>
<dbReference type="EMBL" id="DROK01000145">
    <property type="protein sequence ID" value="HHI97175.1"/>
    <property type="molecule type" value="Genomic_DNA"/>
</dbReference>
<comment type="similarity">
    <text evidence="6">Belongs to the SMC family.</text>
</comment>
<evidence type="ECO:0000256" key="3">
    <source>
        <dbReference type="ARBA" id="ARBA00022840"/>
    </source>
</evidence>
<sequence>MRIKRLELFGFKTFPNRTILSFSPGISAIVGPNGAGKSNIVDALRWILGEQNPRHLRVREMVDLIFAGDNGRRPQFAEVKLVLENEQGRGPKDLAHLPEIVVARRLYRDGESEFFLNNRLCRLKDIVYLFLDTGAHARGYGIIDQGQVGQFLEQSPKERRRFLEELAGIARYKLKKEETERQLERSRENLLRLKDILTEVDNQLKKLEKQAEKAKLYLKLQEKLKGLELSRLNQLYLSTFRKKEKLLPKRQELQAQNDLLRQEYERLLPQREEVSAEAELLREEIQKLEEDWQKIMADLRQAEQDYENILQEENNLARNIASLTGKLGEKEQQLKELKSTLEEIKKRKKEASQKLLEIKEEKEVWWQRKKKLDETRREIEQKLKELDEKISALKQIISSQERDRKSWEKELSFLRKEAQKIENKKDILANRYGEIVREKEELLKEKRVLSQQLGSLSAQKAALAKEVETLKVSLAKCREEESLLRLKLKELHQEVSWLTNFLAENSPEAVKLLREAGYPAKMLFETVSLDEQEERTLELAFPELAKALWLPGGKREPITFLKEKDVSALIYVGKDPELFLRKRFQKTVLKEELTPEKDAWVVSPAGDLLEPDGLLHLRGKKKAPFILSKRRKLIKTKEDLKATEKELSQKTAHRLQLEKNLADKEKELQKVKKELQEQEKKLVSVEKRLDRLEIEEEKFILERNLLYEKEREISVKTASLEEKLSQVKGEMSSLLERQKALFQEIEPLQKELDSLKKELRHVSSRIRDLELASSALQERARQARHEEERLLKEEVKLANELERLKEKLNFWETRLREIKKDLSSKRKEVEDLREKEQNIKALLENKRKLLHEKAEKERSLSERLTKLIKEISKTEKQLNRLEVDLAELELTLRHLNEQALEKFGQTLPQEETAGAVSLGQLEREIEDIRAQLNGLGAVNLAALEELEQTRERKEFLLTQKNDLEKAIRDLEEAVRQINSKCRTRLKEALEAANEKLNLVFGLLFPGGKARLDFTEAQDLLEAGLELAVKLPGKPVRHLTMLSGGEKALTALAVLCAFYLVKPGPFCILDEVDAPLDEANTARFIQLLKELNRHSQIILVTHNKQVMEAADTLIGVTMEEKGISKIVSVSLV</sequence>
<gene>
    <name evidence="6" type="primary">smc</name>
    <name evidence="8" type="ORF">ENJ96_04920</name>
</gene>
<comment type="subunit">
    <text evidence="6">Homodimer.</text>
</comment>
<dbReference type="GO" id="GO:0016887">
    <property type="term" value="F:ATP hydrolysis activity"/>
    <property type="evidence" value="ECO:0007669"/>
    <property type="project" value="InterPro"/>
</dbReference>
<proteinExistence type="inferred from homology"/>
<evidence type="ECO:0000256" key="2">
    <source>
        <dbReference type="ARBA" id="ARBA00022741"/>
    </source>
</evidence>
<dbReference type="GO" id="GO:0007062">
    <property type="term" value="P:sister chromatid cohesion"/>
    <property type="evidence" value="ECO:0007669"/>
    <property type="project" value="InterPro"/>
</dbReference>
<keyword evidence="2 6" id="KW-0547">Nucleotide-binding</keyword>